<dbReference type="Gene3D" id="2.40.10.480">
    <property type="match status" value="1"/>
</dbReference>
<dbReference type="InterPro" id="IPR002372">
    <property type="entry name" value="PQQ_rpt_dom"/>
</dbReference>
<comment type="caution">
    <text evidence="2">The sequence shown here is derived from an EMBL/GenBank/DDBJ whole genome shotgun (WGS) entry which is preliminary data.</text>
</comment>
<gene>
    <name evidence="2" type="ORF">HCJ93_27910</name>
</gene>
<evidence type="ECO:0000313" key="2">
    <source>
        <dbReference type="EMBL" id="NJP53789.1"/>
    </source>
</evidence>
<dbReference type="Proteomes" id="UP000730591">
    <property type="component" value="Unassembled WGS sequence"/>
</dbReference>
<sequence>MTYENERLGRTVPVPVSASPAVVIGAGVVVAGYDGYVRFLDRTLSKVYWKRRMDSPVYASLVLDGRRRRVVVAATSGLVACFDLKGALVWSAEVGVPVYATPTVLPASDVLVIAAFHSRCLGLNLDTGAQVFERPLPRPWHAGHAGTAAHRDPYASPVTTEMDTAVLCCAEHVLALAPDGTELWQQEIGHAIKASPAALHTTGKVAVCPVNGQCLFLDSSKGQVLGEVFLNAKITGSPAVSGGILAVGTQRDTVAGLDIRTHDIVWTSPHGAPREYTSFSVLPDGDFIATARNGNIVCLGRQDGRFRWESSQVLGLADHEPAMDITPVAGPDGSMYCASYSGDLYHFRFQPLDEESPPCP</sequence>
<dbReference type="Gene3D" id="2.130.10.10">
    <property type="entry name" value="YVTN repeat-like/Quinoprotein amine dehydrogenase"/>
    <property type="match status" value="1"/>
</dbReference>
<evidence type="ECO:0000259" key="1">
    <source>
        <dbReference type="Pfam" id="PF13360"/>
    </source>
</evidence>
<accession>A0ABX1AIS3</accession>
<dbReference type="Pfam" id="PF13360">
    <property type="entry name" value="PQQ_2"/>
    <property type="match status" value="2"/>
</dbReference>
<proteinExistence type="predicted"/>
<name>A0ABX1AIS3_9ACTN</name>
<dbReference type="InterPro" id="IPR015943">
    <property type="entry name" value="WD40/YVTN_repeat-like_dom_sf"/>
</dbReference>
<organism evidence="2 3">
    <name type="scientific">Streptomyces composti</name>
    <dbReference type="NCBI Taxonomy" id="2720025"/>
    <lineage>
        <taxon>Bacteria</taxon>
        <taxon>Bacillati</taxon>
        <taxon>Actinomycetota</taxon>
        <taxon>Actinomycetes</taxon>
        <taxon>Kitasatosporales</taxon>
        <taxon>Streptomycetaceae</taxon>
        <taxon>Streptomyces</taxon>
    </lineage>
</organism>
<dbReference type="PANTHER" id="PTHR34512">
    <property type="entry name" value="CELL SURFACE PROTEIN"/>
    <property type="match status" value="1"/>
</dbReference>
<evidence type="ECO:0000313" key="3">
    <source>
        <dbReference type="Proteomes" id="UP000730591"/>
    </source>
</evidence>
<dbReference type="EMBL" id="JAATEM010000047">
    <property type="protein sequence ID" value="NJP53789.1"/>
    <property type="molecule type" value="Genomic_DNA"/>
</dbReference>
<reference evidence="2 3" key="1">
    <citation type="submission" date="2020-03" db="EMBL/GenBank/DDBJ databases">
        <title>WGS of actinomycetes isolated from Thailand.</title>
        <authorList>
            <person name="Thawai C."/>
        </authorList>
    </citation>
    <scope>NUCLEOTIDE SEQUENCE [LARGE SCALE GENOMIC DNA]</scope>
    <source>
        <strain evidence="2 3">SBST2-5</strain>
    </source>
</reference>
<dbReference type="InterPro" id="IPR011047">
    <property type="entry name" value="Quinoprotein_ADH-like_sf"/>
</dbReference>
<dbReference type="PANTHER" id="PTHR34512:SF30">
    <property type="entry name" value="OUTER MEMBRANE PROTEIN ASSEMBLY FACTOR BAMB"/>
    <property type="match status" value="1"/>
</dbReference>
<keyword evidence="3" id="KW-1185">Reference proteome</keyword>
<protein>
    <submittedName>
        <fullName evidence="2">PQQ-binding-like beta-propeller repeat protein</fullName>
    </submittedName>
</protein>
<feature type="domain" description="Pyrrolo-quinoline quinone repeat" evidence="1">
    <location>
        <begin position="15"/>
        <end position="140"/>
    </location>
</feature>
<feature type="domain" description="Pyrrolo-quinoline quinone repeat" evidence="1">
    <location>
        <begin position="171"/>
        <end position="312"/>
    </location>
</feature>
<dbReference type="RefSeq" id="WP_167998613.1">
    <property type="nucleotide sequence ID" value="NZ_JAATEM010000047.1"/>
</dbReference>
<dbReference type="SUPFAM" id="SSF50998">
    <property type="entry name" value="Quinoprotein alcohol dehydrogenase-like"/>
    <property type="match status" value="1"/>
</dbReference>
<dbReference type="SMART" id="SM00564">
    <property type="entry name" value="PQQ"/>
    <property type="match status" value="3"/>
</dbReference>
<dbReference type="InterPro" id="IPR018391">
    <property type="entry name" value="PQQ_b-propeller_rpt"/>
</dbReference>